<keyword evidence="3" id="KW-1185">Reference proteome</keyword>
<protein>
    <submittedName>
        <fullName evidence="2">Uncharacterized protein</fullName>
    </submittedName>
</protein>
<evidence type="ECO:0000313" key="2">
    <source>
        <dbReference type="EMBL" id="KAF9612814.1"/>
    </source>
</evidence>
<sequence>MNGKVVVMFMLVMGMVATQTYAVCPDLPTCFVKCNSICRLHLNCVLQGV</sequence>
<dbReference type="AlphaFoldDB" id="A0A835I9J0"/>
<organism evidence="2 3">
    <name type="scientific">Coptis chinensis</name>
    <dbReference type="NCBI Taxonomy" id="261450"/>
    <lineage>
        <taxon>Eukaryota</taxon>
        <taxon>Viridiplantae</taxon>
        <taxon>Streptophyta</taxon>
        <taxon>Embryophyta</taxon>
        <taxon>Tracheophyta</taxon>
        <taxon>Spermatophyta</taxon>
        <taxon>Magnoliopsida</taxon>
        <taxon>Ranunculales</taxon>
        <taxon>Ranunculaceae</taxon>
        <taxon>Coptidoideae</taxon>
        <taxon>Coptis</taxon>
    </lineage>
</organism>
<gene>
    <name evidence="2" type="ORF">IFM89_004224</name>
</gene>
<proteinExistence type="predicted"/>
<dbReference type="EMBL" id="JADFTS010000003">
    <property type="protein sequence ID" value="KAF9612814.1"/>
    <property type="molecule type" value="Genomic_DNA"/>
</dbReference>
<evidence type="ECO:0000313" key="3">
    <source>
        <dbReference type="Proteomes" id="UP000631114"/>
    </source>
</evidence>
<evidence type="ECO:0000256" key="1">
    <source>
        <dbReference type="SAM" id="SignalP"/>
    </source>
</evidence>
<reference evidence="2 3" key="1">
    <citation type="submission" date="2020-10" db="EMBL/GenBank/DDBJ databases">
        <title>The Coptis chinensis genome and diversification of protoberbering-type alkaloids.</title>
        <authorList>
            <person name="Wang B."/>
            <person name="Shu S."/>
            <person name="Song C."/>
            <person name="Liu Y."/>
        </authorList>
    </citation>
    <scope>NUCLEOTIDE SEQUENCE [LARGE SCALE GENOMIC DNA]</scope>
    <source>
        <strain evidence="2">HL-2020</strain>
        <tissue evidence="2">Leaf</tissue>
    </source>
</reference>
<comment type="caution">
    <text evidence="2">The sequence shown here is derived from an EMBL/GenBank/DDBJ whole genome shotgun (WGS) entry which is preliminary data.</text>
</comment>
<feature type="signal peptide" evidence="1">
    <location>
        <begin position="1"/>
        <end position="22"/>
    </location>
</feature>
<dbReference type="Proteomes" id="UP000631114">
    <property type="component" value="Unassembled WGS sequence"/>
</dbReference>
<accession>A0A835I9J0</accession>
<feature type="chain" id="PRO_5032808545" evidence="1">
    <location>
        <begin position="23"/>
        <end position="49"/>
    </location>
</feature>
<name>A0A835I9J0_9MAGN</name>
<keyword evidence="1" id="KW-0732">Signal</keyword>